<dbReference type="RefSeq" id="WP_013882563.1">
    <property type="nucleotide sequence ID" value="NC_015671.1"/>
</dbReference>
<name>F8A623_CELGA</name>
<organism evidence="2 3">
    <name type="scientific">Cellulomonas gilvus (strain ATCC 13127 / NRRL B-14078)</name>
    <name type="common">Cellvibrio gilvus</name>
    <dbReference type="NCBI Taxonomy" id="593907"/>
    <lineage>
        <taxon>Bacteria</taxon>
        <taxon>Bacillati</taxon>
        <taxon>Actinomycetota</taxon>
        <taxon>Actinomycetes</taxon>
        <taxon>Micrococcales</taxon>
        <taxon>Cellulomonadaceae</taxon>
        <taxon>Cellulomonas</taxon>
    </lineage>
</organism>
<dbReference type="KEGG" id="cga:Celgi_0516"/>
<evidence type="ECO:0000313" key="3">
    <source>
        <dbReference type="Proteomes" id="UP000000485"/>
    </source>
</evidence>
<evidence type="ECO:0000256" key="1">
    <source>
        <dbReference type="SAM" id="MobiDB-lite"/>
    </source>
</evidence>
<dbReference type="AlphaFoldDB" id="F8A623"/>
<dbReference type="HOGENOM" id="CLU_1831536_0_0_11"/>
<evidence type="ECO:0000313" key="2">
    <source>
        <dbReference type="EMBL" id="AEI11038.1"/>
    </source>
</evidence>
<proteinExistence type="predicted"/>
<protein>
    <submittedName>
        <fullName evidence="2">Uncharacterized protein</fullName>
    </submittedName>
</protein>
<dbReference type="EMBL" id="CP002665">
    <property type="protein sequence ID" value="AEI11038.1"/>
    <property type="molecule type" value="Genomic_DNA"/>
</dbReference>
<accession>F8A623</accession>
<feature type="region of interest" description="Disordered" evidence="1">
    <location>
        <begin position="1"/>
        <end position="21"/>
    </location>
</feature>
<gene>
    <name evidence="2" type="ordered locus">Celgi_0516</name>
</gene>
<reference evidence="3" key="1">
    <citation type="submission" date="2011-04" db="EMBL/GenBank/DDBJ databases">
        <title>Complete sequence of Cellvibrio gilvus ATCC 13127.</title>
        <authorList>
            <person name="Lucas S."/>
            <person name="Han J."/>
            <person name="Lapidus A."/>
            <person name="Cheng J.-F."/>
            <person name="Goodwin L."/>
            <person name="Pitluck S."/>
            <person name="Peters L."/>
            <person name="Munk A."/>
            <person name="Detter J.C."/>
            <person name="Han C."/>
            <person name="Tapia R."/>
            <person name="Land M."/>
            <person name="Hauser L."/>
            <person name="Kyrpides N."/>
            <person name="Ivanova N."/>
            <person name="Ovchinnikova G."/>
            <person name="Pagani I."/>
            <person name="Mead D."/>
            <person name="Brumm P."/>
            <person name="Woyke T."/>
        </authorList>
    </citation>
    <scope>NUCLEOTIDE SEQUENCE [LARGE SCALE GENOMIC DNA]</scope>
    <source>
        <strain evidence="3">ATCC 13127 / NRRL B-14078</strain>
    </source>
</reference>
<keyword evidence="3" id="KW-1185">Reference proteome</keyword>
<dbReference type="Proteomes" id="UP000000485">
    <property type="component" value="Chromosome"/>
</dbReference>
<sequence>MTRTPPRTADLPPGAARPRTPARRAIGRTLAAVLVAGVAVAGCAGDRVTEQKVVRWHAGTDDATSLTLVVGIGPGDRIERARVVSESASTVVVAVDVRRADGDQQAIAVYAEATVALDDPIGERVVENVDGTPVQQGTAL</sequence>